<reference evidence="1" key="1">
    <citation type="journal article" date="2023" name="Science">
        <title>Genome structures resolve the early diversification of teleost fishes.</title>
        <authorList>
            <person name="Parey E."/>
            <person name="Louis A."/>
            <person name="Montfort J."/>
            <person name="Bouchez O."/>
            <person name="Roques C."/>
            <person name="Iampietro C."/>
            <person name="Lluch J."/>
            <person name="Castinel A."/>
            <person name="Donnadieu C."/>
            <person name="Desvignes T."/>
            <person name="Floi Bucao C."/>
            <person name="Jouanno E."/>
            <person name="Wen M."/>
            <person name="Mejri S."/>
            <person name="Dirks R."/>
            <person name="Jansen H."/>
            <person name="Henkel C."/>
            <person name="Chen W.J."/>
            <person name="Zahm M."/>
            <person name="Cabau C."/>
            <person name="Klopp C."/>
            <person name="Thompson A.W."/>
            <person name="Robinson-Rechavi M."/>
            <person name="Braasch I."/>
            <person name="Lecointre G."/>
            <person name="Bobe J."/>
            <person name="Postlethwait J.H."/>
            <person name="Berthelot C."/>
            <person name="Roest Crollius H."/>
            <person name="Guiguen Y."/>
        </authorList>
    </citation>
    <scope>NUCLEOTIDE SEQUENCE</scope>
    <source>
        <strain evidence="1">NC1722</strain>
    </source>
</reference>
<sequence length="88" mass="9672">MLTVERAETIRFVAGPEWSSVDETAAPTSAGAPNRCSQPDLTVRRQIDATGLRPRLTAEQGRSSYPSSDSLLFHVQSWGRCAHEDRDA</sequence>
<dbReference type="AlphaFoldDB" id="A0AAD7RWC4"/>
<gene>
    <name evidence="1" type="ORF">AAFF_G00089340</name>
</gene>
<dbReference type="Proteomes" id="UP001221898">
    <property type="component" value="Unassembled WGS sequence"/>
</dbReference>
<evidence type="ECO:0000313" key="1">
    <source>
        <dbReference type="EMBL" id="KAJ8391460.1"/>
    </source>
</evidence>
<proteinExistence type="predicted"/>
<protein>
    <submittedName>
        <fullName evidence="1">Uncharacterized protein</fullName>
    </submittedName>
</protein>
<organism evidence="1 2">
    <name type="scientific">Aldrovandia affinis</name>
    <dbReference type="NCBI Taxonomy" id="143900"/>
    <lineage>
        <taxon>Eukaryota</taxon>
        <taxon>Metazoa</taxon>
        <taxon>Chordata</taxon>
        <taxon>Craniata</taxon>
        <taxon>Vertebrata</taxon>
        <taxon>Euteleostomi</taxon>
        <taxon>Actinopterygii</taxon>
        <taxon>Neopterygii</taxon>
        <taxon>Teleostei</taxon>
        <taxon>Notacanthiformes</taxon>
        <taxon>Halosauridae</taxon>
        <taxon>Aldrovandia</taxon>
    </lineage>
</organism>
<evidence type="ECO:0000313" key="2">
    <source>
        <dbReference type="Proteomes" id="UP001221898"/>
    </source>
</evidence>
<name>A0AAD7RWC4_9TELE</name>
<keyword evidence="2" id="KW-1185">Reference proteome</keyword>
<accession>A0AAD7RWC4</accession>
<dbReference type="EMBL" id="JAINUG010000157">
    <property type="protein sequence ID" value="KAJ8391460.1"/>
    <property type="molecule type" value="Genomic_DNA"/>
</dbReference>
<comment type="caution">
    <text evidence="1">The sequence shown here is derived from an EMBL/GenBank/DDBJ whole genome shotgun (WGS) entry which is preliminary data.</text>
</comment>